<accession>A0AAW0QGX8</accession>
<dbReference type="AlphaFoldDB" id="A0AAW0QGX8"/>
<evidence type="ECO:0000313" key="3">
    <source>
        <dbReference type="Proteomes" id="UP001392437"/>
    </source>
</evidence>
<organism evidence="2 3">
    <name type="scientific">Apiospora kogelbergensis</name>
    <dbReference type="NCBI Taxonomy" id="1337665"/>
    <lineage>
        <taxon>Eukaryota</taxon>
        <taxon>Fungi</taxon>
        <taxon>Dikarya</taxon>
        <taxon>Ascomycota</taxon>
        <taxon>Pezizomycotina</taxon>
        <taxon>Sordariomycetes</taxon>
        <taxon>Xylariomycetidae</taxon>
        <taxon>Amphisphaeriales</taxon>
        <taxon>Apiosporaceae</taxon>
        <taxon>Apiospora</taxon>
    </lineage>
</organism>
<sequence length="255" mass="29291">MAATALNNFHKFGELPLEIRRMIWREAVRGDHGIRVIPLTQDTKRIMVMHRDQYLLSGIFLACKESNTEAEHVYGTRLAIVPFYATGTDFTSPDSLETEGHQADVQRPYGQFMRVSLQDDIFLVSPETSTIYSNKFTELMWADLSLEGGPVYQGFPGQHGPPRLMTIAVPPEIRAGMKRVMEHYTVASRDHLALSGTTTHRFDRTEFSSARVCYHFECDVNHRHEKLPHRLLFHFIQGYTGDELLRWLKPVVCQI</sequence>
<dbReference type="Proteomes" id="UP001392437">
    <property type="component" value="Unassembled WGS sequence"/>
</dbReference>
<comment type="caution">
    <text evidence="2">The sequence shown here is derived from an EMBL/GenBank/DDBJ whole genome shotgun (WGS) entry which is preliminary data.</text>
</comment>
<dbReference type="EMBL" id="JAQQWP010000008">
    <property type="protein sequence ID" value="KAK8105267.1"/>
    <property type="molecule type" value="Genomic_DNA"/>
</dbReference>
<dbReference type="InterPro" id="IPR045518">
    <property type="entry name" value="2EXR"/>
</dbReference>
<dbReference type="Pfam" id="PF20150">
    <property type="entry name" value="2EXR"/>
    <property type="match status" value="1"/>
</dbReference>
<reference evidence="2 3" key="1">
    <citation type="submission" date="2023-01" db="EMBL/GenBank/DDBJ databases">
        <title>Analysis of 21 Apiospora genomes using comparative genomics revels a genus with tremendous synthesis potential of carbohydrate active enzymes and secondary metabolites.</title>
        <authorList>
            <person name="Sorensen T."/>
        </authorList>
    </citation>
    <scope>NUCLEOTIDE SEQUENCE [LARGE SCALE GENOMIC DNA]</scope>
    <source>
        <strain evidence="2 3">CBS 117206</strain>
    </source>
</reference>
<proteinExistence type="predicted"/>
<evidence type="ECO:0000259" key="1">
    <source>
        <dbReference type="Pfam" id="PF20150"/>
    </source>
</evidence>
<feature type="domain" description="2EXR" evidence="1">
    <location>
        <begin position="9"/>
        <end position="74"/>
    </location>
</feature>
<protein>
    <recommendedName>
        <fullName evidence="1">2EXR domain-containing protein</fullName>
    </recommendedName>
</protein>
<name>A0AAW0QGX8_9PEZI</name>
<keyword evidence="3" id="KW-1185">Reference proteome</keyword>
<gene>
    <name evidence="2" type="ORF">PG999_008626</name>
</gene>
<evidence type="ECO:0000313" key="2">
    <source>
        <dbReference type="EMBL" id="KAK8105267.1"/>
    </source>
</evidence>